<keyword evidence="3" id="KW-1185">Reference proteome</keyword>
<reference evidence="3" key="1">
    <citation type="submission" date="2019-03" db="EMBL/GenBank/DDBJ databases">
        <title>Snf2 controls pulcherriminic acid biosynthesis and connects pigmentation and antifungal activity of the yeast Metschnikowia pulcherrima.</title>
        <authorList>
            <person name="Gore-Lloyd D."/>
            <person name="Sumann I."/>
            <person name="Brachmann A.O."/>
            <person name="Schneeberger K."/>
            <person name="Ortiz-Merino R.A."/>
            <person name="Moreno-Beltran M."/>
            <person name="Schlaefli M."/>
            <person name="Kirner P."/>
            <person name="Santos Kron A."/>
            <person name="Wolfe K.H."/>
            <person name="Piel J."/>
            <person name="Ahrens C.H."/>
            <person name="Henk D."/>
            <person name="Freimoser F.M."/>
        </authorList>
    </citation>
    <scope>NUCLEOTIDE SEQUENCE [LARGE SCALE GENOMIC DNA]</scope>
    <source>
        <strain evidence="3">APC 1.2</strain>
    </source>
</reference>
<protein>
    <submittedName>
        <fullName evidence="2">Uncharacterized protein</fullName>
    </submittedName>
</protein>
<dbReference type="Proteomes" id="UP000292447">
    <property type="component" value="Chromosome I"/>
</dbReference>
<dbReference type="PANTHER" id="PTHR38645">
    <property type="entry name" value="CHROMOSOME 9, WHOLE GENOME SHOTGUN SEQUENCE"/>
    <property type="match status" value="1"/>
</dbReference>
<evidence type="ECO:0000313" key="2">
    <source>
        <dbReference type="EMBL" id="QBM86555.1"/>
    </source>
</evidence>
<sequence length="251" mass="28084">MDLSNLSSTLPPTKLLELVSLMNLNHELTDEFKTAAKSVAALYNSSSPKAEDQKGVKVEFASAAKAVASLYRLGTNLNVLLMHKGYLECLDDLLSVIANGEDIENWALTKRAELTNHYNHKEAGKDDVNSERDYSPVPKSADSDLTELVLPSEYEFAFPDEMAAHTAFRPSFAPFSISYKRNKNHIDVKHRKPQNLAVSDSNPALSEAEYDTSDSNSDLEVKKKRRALKPQQDSKRRKRDAVKRDQSSQVE</sequence>
<feature type="region of interest" description="Disordered" evidence="1">
    <location>
        <begin position="193"/>
        <end position="251"/>
    </location>
</feature>
<feature type="region of interest" description="Disordered" evidence="1">
    <location>
        <begin position="121"/>
        <end position="142"/>
    </location>
</feature>
<evidence type="ECO:0000313" key="3">
    <source>
        <dbReference type="Proteomes" id="UP000292447"/>
    </source>
</evidence>
<feature type="compositionally biased region" description="Basic and acidic residues" evidence="1">
    <location>
        <begin position="242"/>
        <end position="251"/>
    </location>
</feature>
<name>A0A4P6XJB4_9ASCO</name>
<feature type="compositionally biased region" description="Basic and acidic residues" evidence="1">
    <location>
        <begin position="121"/>
        <end position="134"/>
    </location>
</feature>
<gene>
    <name evidence="2" type="primary">MPUL0A12000</name>
    <name evidence="2" type="ORF">METSCH_A12000</name>
</gene>
<dbReference type="EMBL" id="CP034456">
    <property type="protein sequence ID" value="QBM86555.1"/>
    <property type="molecule type" value="Genomic_DNA"/>
</dbReference>
<dbReference type="PANTHER" id="PTHR38645:SF1">
    <property type="entry name" value="YALI0F12243P"/>
    <property type="match status" value="1"/>
</dbReference>
<proteinExistence type="predicted"/>
<accession>A0A4P6XJB4</accession>
<dbReference type="AlphaFoldDB" id="A0A4P6XJB4"/>
<organism evidence="2 3">
    <name type="scientific">Metschnikowia aff. pulcherrima</name>
    <dbReference type="NCBI Taxonomy" id="2163413"/>
    <lineage>
        <taxon>Eukaryota</taxon>
        <taxon>Fungi</taxon>
        <taxon>Dikarya</taxon>
        <taxon>Ascomycota</taxon>
        <taxon>Saccharomycotina</taxon>
        <taxon>Pichiomycetes</taxon>
        <taxon>Metschnikowiaceae</taxon>
        <taxon>Metschnikowia</taxon>
    </lineage>
</organism>
<dbReference type="InterPro" id="IPR029196">
    <property type="entry name" value="HAPSTR1-like"/>
</dbReference>
<dbReference type="Pfam" id="PF15251">
    <property type="entry name" value="TAPR1-like"/>
    <property type="match status" value="1"/>
</dbReference>
<evidence type="ECO:0000256" key="1">
    <source>
        <dbReference type="SAM" id="MobiDB-lite"/>
    </source>
</evidence>